<name>A0A0E9WJR7_ANGAN</name>
<reference evidence="1" key="2">
    <citation type="journal article" date="2015" name="Fish Shellfish Immunol.">
        <title>Early steps in the European eel (Anguilla anguilla)-Vibrio vulnificus interaction in the gills: Role of the RtxA13 toxin.</title>
        <authorList>
            <person name="Callol A."/>
            <person name="Pajuelo D."/>
            <person name="Ebbesson L."/>
            <person name="Teles M."/>
            <person name="MacKenzie S."/>
            <person name="Amaro C."/>
        </authorList>
    </citation>
    <scope>NUCLEOTIDE SEQUENCE</scope>
</reference>
<dbReference type="AlphaFoldDB" id="A0A0E9WJR7"/>
<protein>
    <submittedName>
        <fullName evidence="1">Uncharacterized protein</fullName>
    </submittedName>
</protein>
<dbReference type="EMBL" id="GBXM01017975">
    <property type="protein sequence ID" value="JAH90602.1"/>
    <property type="molecule type" value="Transcribed_RNA"/>
</dbReference>
<accession>A0A0E9WJR7</accession>
<organism evidence="1">
    <name type="scientific">Anguilla anguilla</name>
    <name type="common">European freshwater eel</name>
    <name type="synonym">Muraena anguilla</name>
    <dbReference type="NCBI Taxonomy" id="7936"/>
    <lineage>
        <taxon>Eukaryota</taxon>
        <taxon>Metazoa</taxon>
        <taxon>Chordata</taxon>
        <taxon>Craniata</taxon>
        <taxon>Vertebrata</taxon>
        <taxon>Euteleostomi</taxon>
        <taxon>Actinopterygii</taxon>
        <taxon>Neopterygii</taxon>
        <taxon>Teleostei</taxon>
        <taxon>Anguilliformes</taxon>
        <taxon>Anguillidae</taxon>
        <taxon>Anguilla</taxon>
    </lineage>
</organism>
<reference evidence="1" key="1">
    <citation type="submission" date="2014-11" db="EMBL/GenBank/DDBJ databases">
        <authorList>
            <person name="Amaro Gonzalez C."/>
        </authorList>
    </citation>
    <scope>NUCLEOTIDE SEQUENCE</scope>
</reference>
<proteinExistence type="predicted"/>
<evidence type="ECO:0000313" key="1">
    <source>
        <dbReference type="EMBL" id="JAH90602.1"/>
    </source>
</evidence>
<sequence>MENKQSEKSNSGTQLPVSQTFMVDYTVTQPCIY</sequence>